<keyword evidence="3" id="KW-1185">Reference proteome</keyword>
<name>A0A5C3M0T2_9AGAR</name>
<evidence type="ECO:0000313" key="3">
    <source>
        <dbReference type="Proteomes" id="UP000308652"/>
    </source>
</evidence>
<dbReference type="EMBL" id="ML213601">
    <property type="protein sequence ID" value="TFK39029.1"/>
    <property type="molecule type" value="Genomic_DNA"/>
</dbReference>
<feature type="compositionally biased region" description="Basic and acidic residues" evidence="1">
    <location>
        <begin position="68"/>
        <end position="80"/>
    </location>
</feature>
<evidence type="ECO:0000313" key="2">
    <source>
        <dbReference type="EMBL" id="TFK39029.1"/>
    </source>
</evidence>
<feature type="compositionally biased region" description="Polar residues" evidence="1">
    <location>
        <begin position="1"/>
        <end position="17"/>
    </location>
</feature>
<dbReference type="STRING" id="68775.A0A5C3M0T2"/>
<feature type="region of interest" description="Disordered" evidence="1">
    <location>
        <begin position="141"/>
        <end position="165"/>
    </location>
</feature>
<sequence length="165" mass="18393">MNTQLVNANSQHAHPSTQPAPPAEYVRRMEKEIVREGRVEEKNLKHAIKDLSHLEKSETKAAKIADKAEHTLHKSEKKEQSTLNALNKATNKHDVAAANLHSAEQEAQVRQKQHEKLQADLERKKAVVDNAIKSHEAHVKEREAKLGSLHGDRPVVPGHPAAPIN</sequence>
<gene>
    <name evidence="2" type="ORF">BDQ12DRAFT_722875</name>
</gene>
<dbReference type="AlphaFoldDB" id="A0A5C3M0T2"/>
<feature type="region of interest" description="Disordered" evidence="1">
    <location>
        <begin position="68"/>
        <end position="117"/>
    </location>
</feature>
<organism evidence="2 3">
    <name type="scientific">Crucibulum laeve</name>
    <dbReference type="NCBI Taxonomy" id="68775"/>
    <lineage>
        <taxon>Eukaryota</taxon>
        <taxon>Fungi</taxon>
        <taxon>Dikarya</taxon>
        <taxon>Basidiomycota</taxon>
        <taxon>Agaricomycotina</taxon>
        <taxon>Agaricomycetes</taxon>
        <taxon>Agaricomycetidae</taxon>
        <taxon>Agaricales</taxon>
        <taxon>Agaricineae</taxon>
        <taxon>Nidulariaceae</taxon>
        <taxon>Crucibulum</taxon>
    </lineage>
</organism>
<feature type="compositionally biased region" description="Basic and acidic residues" evidence="1">
    <location>
        <begin position="141"/>
        <end position="153"/>
    </location>
</feature>
<evidence type="ECO:0000256" key="1">
    <source>
        <dbReference type="SAM" id="MobiDB-lite"/>
    </source>
</evidence>
<reference evidence="2 3" key="1">
    <citation type="journal article" date="2019" name="Nat. Ecol. Evol.">
        <title>Megaphylogeny resolves global patterns of mushroom evolution.</title>
        <authorList>
            <person name="Varga T."/>
            <person name="Krizsan K."/>
            <person name="Foldi C."/>
            <person name="Dima B."/>
            <person name="Sanchez-Garcia M."/>
            <person name="Sanchez-Ramirez S."/>
            <person name="Szollosi G.J."/>
            <person name="Szarkandi J.G."/>
            <person name="Papp V."/>
            <person name="Albert L."/>
            <person name="Andreopoulos W."/>
            <person name="Angelini C."/>
            <person name="Antonin V."/>
            <person name="Barry K.W."/>
            <person name="Bougher N.L."/>
            <person name="Buchanan P."/>
            <person name="Buyck B."/>
            <person name="Bense V."/>
            <person name="Catcheside P."/>
            <person name="Chovatia M."/>
            <person name="Cooper J."/>
            <person name="Damon W."/>
            <person name="Desjardin D."/>
            <person name="Finy P."/>
            <person name="Geml J."/>
            <person name="Haridas S."/>
            <person name="Hughes K."/>
            <person name="Justo A."/>
            <person name="Karasinski D."/>
            <person name="Kautmanova I."/>
            <person name="Kiss B."/>
            <person name="Kocsube S."/>
            <person name="Kotiranta H."/>
            <person name="LaButti K.M."/>
            <person name="Lechner B.E."/>
            <person name="Liimatainen K."/>
            <person name="Lipzen A."/>
            <person name="Lukacs Z."/>
            <person name="Mihaltcheva S."/>
            <person name="Morgado L.N."/>
            <person name="Niskanen T."/>
            <person name="Noordeloos M.E."/>
            <person name="Ohm R.A."/>
            <person name="Ortiz-Santana B."/>
            <person name="Ovrebo C."/>
            <person name="Racz N."/>
            <person name="Riley R."/>
            <person name="Savchenko A."/>
            <person name="Shiryaev A."/>
            <person name="Soop K."/>
            <person name="Spirin V."/>
            <person name="Szebenyi C."/>
            <person name="Tomsovsky M."/>
            <person name="Tulloss R.E."/>
            <person name="Uehling J."/>
            <person name="Grigoriev I.V."/>
            <person name="Vagvolgyi C."/>
            <person name="Papp T."/>
            <person name="Martin F.M."/>
            <person name="Miettinen O."/>
            <person name="Hibbett D.S."/>
            <person name="Nagy L.G."/>
        </authorList>
    </citation>
    <scope>NUCLEOTIDE SEQUENCE [LARGE SCALE GENOMIC DNA]</scope>
    <source>
        <strain evidence="2 3">CBS 166.37</strain>
    </source>
</reference>
<proteinExistence type="predicted"/>
<accession>A0A5C3M0T2</accession>
<dbReference type="Proteomes" id="UP000308652">
    <property type="component" value="Unassembled WGS sequence"/>
</dbReference>
<protein>
    <submittedName>
        <fullName evidence="2">Uncharacterized protein</fullName>
    </submittedName>
</protein>
<feature type="compositionally biased region" description="Basic and acidic residues" evidence="1">
    <location>
        <begin position="103"/>
        <end position="117"/>
    </location>
</feature>
<dbReference type="OrthoDB" id="3364747at2759"/>
<feature type="region of interest" description="Disordered" evidence="1">
    <location>
        <begin position="1"/>
        <end position="22"/>
    </location>
</feature>